<reference evidence="1 2" key="1">
    <citation type="journal article" date="2020" name="Cell">
        <title>Large-Scale Comparative Analyses of Tick Genomes Elucidate Their Genetic Diversity and Vector Capacities.</title>
        <authorList>
            <consortium name="Tick Genome and Microbiome Consortium (TIGMIC)"/>
            <person name="Jia N."/>
            <person name="Wang J."/>
            <person name="Shi W."/>
            <person name="Du L."/>
            <person name="Sun Y."/>
            <person name="Zhan W."/>
            <person name="Jiang J.F."/>
            <person name="Wang Q."/>
            <person name="Zhang B."/>
            <person name="Ji P."/>
            <person name="Bell-Sakyi L."/>
            <person name="Cui X.M."/>
            <person name="Yuan T.T."/>
            <person name="Jiang B.G."/>
            <person name="Yang W.F."/>
            <person name="Lam T.T."/>
            <person name="Chang Q.C."/>
            <person name="Ding S.J."/>
            <person name="Wang X.J."/>
            <person name="Zhu J.G."/>
            <person name="Ruan X.D."/>
            <person name="Zhao L."/>
            <person name="Wei J.T."/>
            <person name="Ye R.Z."/>
            <person name="Que T.C."/>
            <person name="Du C.H."/>
            <person name="Zhou Y.H."/>
            <person name="Cheng J.X."/>
            <person name="Dai P.F."/>
            <person name="Guo W.B."/>
            <person name="Han X.H."/>
            <person name="Huang E.J."/>
            <person name="Li L.F."/>
            <person name="Wei W."/>
            <person name="Gao Y.C."/>
            <person name="Liu J.Z."/>
            <person name="Shao H.Z."/>
            <person name="Wang X."/>
            <person name="Wang C.C."/>
            <person name="Yang T.C."/>
            <person name="Huo Q.B."/>
            <person name="Li W."/>
            <person name="Chen H.Y."/>
            <person name="Chen S.E."/>
            <person name="Zhou L.G."/>
            <person name="Ni X.B."/>
            <person name="Tian J.H."/>
            <person name="Sheng Y."/>
            <person name="Liu T."/>
            <person name="Pan Y.S."/>
            <person name="Xia L.Y."/>
            <person name="Li J."/>
            <person name="Zhao F."/>
            <person name="Cao W.C."/>
        </authorList>
    </citation>
    <scope>NUCLEOTIDE SEQUENCE [LARGE SCALE GENOMIC DNA]</scope>
    <source>
        <strain evidence="1">Iper-2018</strain>
    </source>
</reference>
<dbReference type="Proteomes" id="UP000805193">
    <property type="component" value="Unassembled WGS sequence"/>
</dbReference>
<evidence type="ECO:0000313" key="1">
    <source>
        <dbReference type="EMBL" id="KAG0423802.1"/>
    </source>
</evidence>
<gene>
    <name evidence="1" type="ORF">HPB47_000412</name>
</gene>
<organism evidence="1 2">
    <name type="scientific">Ixodes persulcatus</name>
    <name type="common">Taiga tick</name>
    <dbReference type="NCBI Taxonomy" id="34615"/>
    <lineage>
        <taxon>Eukaryota</taxon>
        <taxon>Metazoa</taxon>
        <taxon>Ecdysozoa</taxon>
        <taxon>Arthropoda</taxon>
        <taxon>Chelicerata</taxon>
        <taxon>Arachnida</taxon>
        <taxon>Acari</taxon>
        <taxon>Parasitiformes</taxon>
        <taxon>Ixodida</taxon>
        <taxon>Ixodoidea</taxon>
        <taxon>Ixodidae</taxon>
        <taxon>Ixodinae</taxon>
        <taxon>Ixodes</taxon>
    </lineage>
</organism>
<accession>A0AC60PTD0</accession>
<dbReference type="EMBL" id="JABSTQ010010053">
    <property type="protein sequence ID" value="KAG0423802.1"/>
    <property type="molecule type" value="Genomic_DNA"/>
</dbReference>
<evidence type="ECO:0000313" key="2">
    <source>
        <dbReference type="Proteomes" id="UP000805193"/>
    </source>
</evidence>
<sequence>MERSIRAKGTKVIWKAKRDGKTYAVSLAFCHGRAPPETKSWLRACLVTHPLLPHRLVTALARGRLSPEVRRPPNPISSNVPIDECGKGPRLRGRLRLGVGAPTFCERSTSATSAASAPSLGLPRPPRIGVAWDVAEAFPARAARNEEGGFVPPPIVPPSAPLPAGLSLSASRADDAGPVLHRNRRRTVPLFGFARAARRSVVGAVPSVVLPSFECGAVSLPPRVLVPSVPSSLPPCVP</sequence>
<protein>
    <submittedName>
        <fullName evidence="1">Uncharacterized protein</fullName>
    </submittedName>
</protein>
<keyword evidence="2" id="KW-1185">Reference proteome</keyword>
<proteinExistence type="predicted"/>
<comment type="caution">
    <text evidence="1">The sequence shown here is derived from an EMBL/GenBank/DDBJ whole genome shotgun (WGS) entry which is preliminary data.</text>
</comment>
<name>A0AC60PTD0_IXOPE</name>